<dbReference type="EMBL" id="JAHUZD010000121">
    <property type="protein sequence ID" value="KAI3403757.1"/>
    <property type="molecule type" value="Genomic_DNA"/>
</dbReference>
<organism evidence="2 3">
    <name type="scientific">Candida oxycetoniae</name>
    <dbReference type="NCBI Taxonomy" id="497107"/>
    <lineage>
        <taxon>Eukaryota</taxon>
        <taxon>Fungi</taxon>
        <taxon>Dikarya</taxon>
        <taxon>Ascomycota</taxon>
        <taxon>Saccharomycotina</taxon>
        <taxon>Pichiomycetes</taxon>
        <taxon>Debaryomycetaceae</taxon>
        <taxon>Candida/Lodderomyces clade</taxon>
        <taxon>Candida</taxon>
    </lineage>
</organism>
<dbReference type="Proteomes" id="UP001202479">
    <property type="component" value="Unassembled WGS sequence"/>
</dbReference>
<reference evidence="2" key="1">
    <citation type="journal article" date="2022" name="DNA Res.">
        <title>Genome analysis of five recently described species of the CUG-Ser clade uncovers Candida theae as a new hybrid lineage with pathogenic potential in the Candida parapsilosis species complex.</title>
        <authorList>
            <person name="Mixao V."/>
            <person name="Del Olmo V."/>
            <person name="Hegedusova E."/>
            <person name="Saus E."/>
            <person name="Pryszcz L."/>
            <person name="Cillingova A."/>
            <person name="Nosek J."/>
            <person name="Gabaldon T."/>
        </authorList>
    </citation>
    <scope>NUCLEOTIDE SEQUENCE</scope>
    <source>
        <strain evidence="2">CBS 10844</strain>
    </source>
</reference>
<protein>
    <submittedName>
        <fullName evidence="2">STF2</fullName>
    </submittedName>
</protein>
<dbReference type="AlphaFoldDB" id="A0AAI9WX10"/>
<evidence type="ECO:0000256" key="1">
    <source>
        <dbReference type="SAM" id="MobiDB-lite"/>
    </source>
</evidence>
<comment type="caution">
    <text evidence="2">The sequence shown here is derived from an EMBL/GenBank/DDBJ whole genome shotgun (WGS) entry which is preliminary data.</text>
</comment>
<proteinExistence type="predicted"/>
<accession>A0AAI9WX10</accession>
<evidence type="ECO:0000313" key="3">
    <source>
        <dbReference type="Proteomes" id="UP001202479"/>
    </source>
</evidence>
<gene>
    <name evidence="2" type="ORF">KGF56_003482</name>
</gene>
<dbReference type="GeneID" id="73381097"/>
<feature type="region of interest" description="Disordered" evidence="1">
    <location>
        <begin position="1"/>
        <end position="50"/>
    </location>
</feature>
<evidence type="ECO:0000313" key="2">
    <source>
        <dbReference type="EMBL" id="KAI3403757.1"/>
    </source>
</evidence>
<sequence>MSKTKKWTVQEGKPQEPKWFTHNGYSNTNPTKVKKNGAGKNNWGQPGDELNKEDYHMFKSGEGRRNSNHDMNEDKLNELNDLLDKKFIK</sequence>
<name>A0AAI9WX10_9ASCO</name>
<dbReference type="RefSeq" id="XP_049179504.1">
    <property type="nucleotide sequence ID" value="XM_049324817.1"/>
</dbReference>
<keyword evidence="3" id="KW-1185">Reference proteome</keyword>